<evidence type="ECO:0000313" key="2">
    <source>
        <dbReference type="Proteomes" id="UP000198923"/>
    </source>
</evidence>
<sequence>MVQRLIQAQIDAGHGKEGFARIIESIKHPG</sequence>
<reference evidence="1 2" key="1">
    <citation type="submission" date="2016-10" db="EMBL/GenBank/DDBJ databases">
        <authorList>
            <person name="de Groot N.N."/>
        </authorList>
    </citation>
    <scope>NUCLEOTIDE SEQUENCE [LARGE SCALE GENOMIC DNA]</scope>
    <source>
        <strain evidence="1 2">CPCC 201354</strain>
    </source>
</reference>
<evidence type="ECO:0000313" key="1">
    <source>
        <dbReference type="EMBL" id="SDI41805.1"/>
    </source>
</evidence>
<accession>A0A1G8KEG5</accession>
<organism evidence="1 2">
    <name type="scientific">Sinosporangium album</name>
    <dbReference type="NCBI Taxonomy" id="504805"/>
    <lineage>
        <taxon>Bacteria</taxon>
        <taxon>Bacillati</taxon>
        <taxon>Actinomycetota</taxon>
        <taxon>Actinomycetes</taxon>
        <taxon>Streptosporangiales</taxon>
        <taxon>Streptosporangiaceae</taxon>
        <taxon>Sinosporangium</taxon>
    </lineage>
</organism>
<dbReference type="AlphaFoldDB" id="A0A1G8KEG5"/>
<protein>
    <submittedName>
        <fullName evidence="1">Uncharacterized protein</fullName>
    </submittedName>
</protein>
<name>A0A1G8KEG5_9ACTN</name>
<dbReference type="Proteomes" id="UP000198923">
    <property type="component" value="Unassembled WGS sequence"/>
</dbReference>
<dbReference type="InterPro" id="IPR013328">
    <property type="entry name" value="6PGD_dom2"/>
</dbReference>
<proteinExistence type="predicted"/>
<gene>
    <name evidence="1" type="ORF">SAMN05421505_1507</name>
</gene>
<dbReference type="EMBL" id="FNCN01000050">
    <property type="protein sequence ID" value="SDI41805.1"/>
    <property type="molecule type" value="Genomic_DNA"/>
</dbReference>
<keyword evidence="2" id="KW-1185">Reference proteome</keyword>
<dbReference type="Gene3D" id="1.10.1040.10">
    <property type="entry name" value="N-(1-d-carboxylethyl)-l-norvaline Dehydrogenase, domain 2"/>
    <property type="match status" value="1"/>
</dbReference>